<dbReference type="VEuPathDB" id="FungiDB:BDBG_01165"/>
<proteinExistence type="predicted"/>
<dbReference type="KEGG" id="bgh:BDBG_01165"/>
<dbReference type="Proteomes" id="UP000002038">
    <property type="component" value="Unassembled WGS sequence"/>
</dbReference>
<protein>
    <submittedName>
        <fullName evidence="1">Uncharacterized protein</fullName>
    </submittedName>
</protein>
<name>A0A179U9J6_BLAGS</name>
<evidence type="ECO:0000313" key="1">
    <source>
        <dbReference type="EMBL" id="OAT04644.1"/>
    </source>
</evidence>
<evidence type="ECO:0000313" key="2">
    <source>
        <dbReference type="Proteomes" id="UP000002038"/>
    </source>
</evidence>
<sequence>MVRVYDDTWTCCNCDGLNLIANAPSKCPVCSHAKCSSCTDSGNARCVPVCTTRVREAQNTSRLGWPLDEFLTLIPRPMSTGDPASHAALDNAVTRANFTVMKCDVHLAGCPELFARPPMRGWWYCHVSGNEHLNNPDLSPEACSECGHIKCSWCIVEE</sequence>
<dbReference type="GeneID" id="8510465"/>
<keyword evidence="2" id="KW-1185">Reference proteome</keyword>
<dbReference type="EMBL" id="GG657449">
    <property type="protein sequence ID" value="OAT04644.1"/>
    <property type="molecule type" value="Genomic_DNA"/>
</dbReference>
<gene>
    <name evidence="1" type="ORF">BDBG_01165</name>
</gene>
<dbReference type="OrthoDB" id="4175370at2759"/>
<dbReference type="RefSeq" id="XP_031576292.1">
    <property type="nucleotide sequence ID" value="XM_031720218.1"/>
</dbReference>
<accession>A0A179U9J6</accession>
<organism evidence="1 2">
    <name type="scientific">Blastomyces gilchristii (strain SLH14081)</name>
    <name type="common">Blastomyces dermatitidis</name>
    <dbReference type="NCBI Taxonomy" id="559298"/>
    <lineage>
        <taxon>Eukaryota</taxon>
        <taxon>Fungi</taxon>
        <taxon>Dikarya</taxon>
        <taxon>Ascomycota</taxon>
        <taxon>Pezizomycotina</taxon>
        <taxon>Eurotiomycetes</taxon>
        <taxon>Eurotiomycetidae</taxon>
        <taxon>Onygenales</taxon>
        <taxon>Ajellomycetaceae</taxon>
        <taxon>Blastomyces</taxon>
    </lineage>
</organism>
<reference evidence="2" key="1">
    <citation type="journal article" date="2015" name="PLoS Genet.">
        <title>The dynamic genome and transcriptome of the human fungal pathogen Blastomyces and close relative Emmonsia.</title>
        <authorList>
            <person name="Munoz J.F."/>
            <person name="Gauthier G.M."/>
            <person name="Desjardins C.A."/>
            <person name="Gallo J.E."/>
            <person name="Holder J."/>
            <person name="Sullivan T.D."/>
            <person name="Marty A.J."/>
            <person name="Carmen J.C."/>
            <person name="Chen Z."/>
            <person name="Ding L."/>
            <person name="Gujja S."/>
            <person name="Magrini V."/>
            <person name="Misas E."/>
            <person name="Mitreva M."/>
            <person name="Priest M."/>
            <person name="Saif S."/>
            <person name="Whiston E.A."/>
            <person name="Young S."/>
            <person name="Zeng Q."/>
            <person name="Goldman W.E."/>
            <person name="Mardis E.R."/>
            <person name="Taylor J.W."/>
            <person name="McEwen J.G."/>
            <person name="Clay O.K."/>
            <person name="Klein B.S."/>
            <person name="Cuomo C.A."/>
        </authorList>
    </citation>
    <scope>NUCLEOTIDE SEQUENCE [LARGE SCALE GENOMIC DNA]</scope>
    <source>
        <strain evidence="2">SLH14081</strain>
    </source>
</reference>
<dbReference type="AlphaFoldDB" id="A0A179U9J6"/>